<dbReference type="EMBL" id="HE999757">
    <property type="protein sequence ID" value="CCO10499.2"/>
    <property type="molecule type" value="Genomic_DNA"/>
</dbReference>
<organism evidence="1 2">
    <name type="scientific">Carnobacterium maltaromaticum LMA28</name>
    <dbReference type="NCBI Taxonomy" id="1234679"/>
    <lineage>
        <taxon>Bacteria</taxon>
        <taxon>Bacillati</taxon>
        <taxon>Bacillota</taxon>
        <taxon>Bacilli</taxon>
        <taxon>Lactobacillales</taxon>
        <taxon>Carnobacteriaceae</taxon>
        <taxon>Carnobacterium</taxon>
    </lineage>
</organism>
<keyword evidence="2" id="KW-1185">Reference proteome</keyword>
<accession>K8E336</accession>
<dbReference type="eggNOG" id="ENOG5033GHT">
    <property type="taxonomic scope" value="Bacteria"/>
</dbReference>
<sequence length="107" mass="11492">MDILTKCIGSAWQRPTLTGGNPQLLSALKSLTAVFGMGTGVSFSLSPPHNFFTTCGATLRLFPLLHSSCTLVHSGVRSVTSLISLQFVKKCLFRLMVTSTLNCDSII</sequence>
<proteinExistence type="predicted"/>
<reference evidence="2" key="1">
    <citation type="journal article" date="2013" name="Genome Announc.">
        <title>Complete Chromosome Sequence of Carnobacterium maltaromaticum LMA 28.</title>
        <authorList>
            <person name="Cailliez-Grimal C."/>
            <person name="Chaillou S."/>
            <person name="Anba-Mondoloni J."/>
            <person name="Loux V."/>
            <person name="Afzal M.I."/>
            <person name="Rahman A."/>
            <person name="Kergourlay G."/>
            <person name="Champomier-Verges M.C."/>
            <person name="Zagorec M."/>
            <person name="Dalgaard P."/>
            <person name="Leisner J.J."/>
            <person name="Prevost H."/>
            <person name="Revol-Junelles A.M."/>
            <person name="Borges F."/>
        </authorList>
    </citation>
    <scope>NUCLEOTIDE SEQUENCE</scope>
    <source>
        <strain evidence="2">LMA28</strain>
    </source>
</reference>
<gene>
    <name evidence="1" type="ORF">BN424_1035</name>
</gene>
<name>K8E336_CARML</name>
<dbReference type="HOGENOM" id="CLU_2141359_0_0_9"/>
<dbReference type="KEGG" id="cml:BN424_1035"/>
<dbReference type="AlphaFoldDB" id="K8E336"/>
<evidence type="ECO:0000313" key="2">
    <source>
        <dbReference type="Proteomes" id="UP000000212"/>
    </source>
</evidence>
<dbReference type="Proteomes" id="UP000000212">
    <property type="component" value="Chromosome"/>
</dbReference>
<protein>
    <submittedName>
        <fullName evidence="1">Uncharacterized protein</fullName>
    </submittedName>
</protein>
<evidence type="ECO:0000313" key="1">
    <source>
        <dbReference type="EMBL" id="CCO10499.2"/>
    </source>
</evidence>